<evidence type="ECO:0000313" key="1">
    <source>
        <dbReference type="EMBL" id="KAF6075094.1"/>
    </source>
</evidence>
<dbReference type="Proteomes" id="UP000664940">
    <property type="component" value="Unassembled WGS sequence"/>
</dbReference>
<reference evidence="1 2" key="1">
    <citation type="journal article" date="2020" name="Nature">
        <title>Six reference-quality genomes reveal evolution of bat adaptations.</title>
        <authorList>
            <person name="Jebb D."/>
            <person name="Huang Z."/>
            <person name="Pippel M."/>
            <person name="Hughes G.M."/>
            <person name="Lavrichenko K."/>
            <person name="Devanna P."/>
            <person name="Winkler S."/>
            <person name="Jermiin L.S."/>
            <person name="Skirmuntt E.C."/>
            <person name="Katzourakis A."/>
            <person name="Burkitt-Gray L."/>
            <person name="Ray D.A."/>
            <person name="Sullivan K.A.M."/>
            <person name="Roscito J.G."/>
            <person name="Kirilenko B.M."/>
            <person name="Davalos L.M."/>
            <person name="Corthals A.P."/>
            <person name="Power M.L."/>
            <person name="Jones G."/>
            <person name="Ransome R.D."/>
            <person name="Dechmann D.K.N."/>
            <person name="Locatelli A.G."/>
            <person name="Puechmaille S.J."/>
            <person name="Fedrigo O."/>
            <person name="Jarvis E.D."/>
            <person name="Hiller M."/>
            <person name="Vernes S.C."/>
            <person name="Myers E.W."/>
            <person name="Teeling E.C."/>
        </authorList>
    </citation>
    <scope>NUCLEOTIDE SEQUENCE [LARGE SCALE GENOMIC DNA]</scope>
    <source>
        <strain evidence="1">Bat1K_MPI-CBG_1</strain>
    </source>
</reference>
<accession>A0A834DCJ4</accession>
<comment type="caution">
    <text evidence="1">The sequence shown here is derived from an EMBL/GenBank/DDBJ whole genome shotgun (WGS) entry which is preliminary data.</text>
</comment>
<organism evidence="1 2">
    <name type="scientific">Phyllostomus discolor</name>
    <name type="common">pale spear-nosed bat</name>
    <dbReference type="NCBI Taxonomy" id="89673"/>
    <lineage>
        <taxon>Eukaryota</taxon>
        <taxon>Metazoa</taxon>
        <taxon>Chordata</taxon>
        <taxon>Craniata</taxon>
        <taxon>Vertebrata</taxon>
        <taxon>Euteleostomi</taxon>
        <taxon>Mammalia</taxon>
        <taxon>Eutheria</taxon>
        <taxon>Laurasiatheria</taxon>
        <taxon>Chiroptera</taxon>
        <taxon>Yangochiroptera</taxon>
        <taxon>Phyllostomidae</taxon>
        <taxon>Phyllostominae</taxon>
        <taxon>Phyllostomus</taxon>
    </lineage>
</organism>
<dbReference type="AlphaFoldDB" id="A0A834DCJ4"/>
<dbReference type="EMBL" id="JABVXQ010000015">
    <property type="protein sequence ID" value="KAF6075094.1"/>
    <property type="molecule type" value="Genomic_DNA"/>
</dbReference>
<evidence type="ECO:0000313" key="2">
    <source>
        <dbReference type="Proteomes" id="UP000664940"/>
    </source>
</evidence>
<gene>
    <name evidence="1" type="ORF">HJG60_009492</name>
</gene>
<name>A0A834DCJ4_9CHIR</name>
<protein>
    <submittedName>
        <fullName evidence="1">Uncharacterized protein</fullName>
    </submittedName>
</protein>
<proteinExistence type="predicted"/>
<sequence length="122" mass="13716">MFLHHHRKYPTKGLPSKAHGQAQGFVMEEGSWFGPDGCFPVPFPSPRTFDPNQVGVQRSTLPLSGFLMDHPKLLSRAFSPCTCPPSLCLFVKITLGIVFDVYFNIILRMFNRRSTSFPGNTN</sequence>